<evidence type="ECO:0000313" key="2">
    <source>
        <dbReference type="Proteomes" id="UP000247480"/>
    </source>
</evidence>
<protein>
    <submittedName>
        <fullName evidence="1">tRNA G46 methylase TrmB</fullName>
    </submittedName>
</protein>
<gene>
    <name evidence="1" type="ORF">KPSA1_05157</name>
</gene>
<accession>A0A2V0QFM6</accession>
<keyword evidence="1" id="KW-0808">Transferase</keyword>
<dbReference type="GO" id="GO:0008168">
    <property type="term" value="F:methyltransferase activity"/>
    <property type="evidence" value="ECO:0007669"/>
    <property type="project" value="UniProtKB-KW"/>
</dbReference>
<dbReference type="EMBL" id="BGJZ01000263">
    <property type="protein sequence ID" value="GBH11714.1"/>
    <property type="molecule type" value="Genomic_DNA"/>
</dbReference>
<comment type="caution">
    <text evidence="1">The sequence shown here is derived from an EMBL/GenBank/DDBJ whole genome shotgun (WGS) entry which is preliminary data.</text>
</comment>
<name>A0A2V0QFM6_PSESF</name>
<dbReference type="GO" id="GO:0032259">
    <property type="term" value="P:methylation"/>
    <property type="evidence" value="ECO:0007669"/>
    <property type="project" value="UniProtKB-KW"/>
</dbReference>
<reference evidence="1 2" key="1">
    <citation type="submission" date="2018-04" db="EMBL/GenBank/DDBJ databases">
        <title>Draft genome sequence of Pseudomonas syringae pv. actinidiae biovar 1 strains isolated from kiwifruit in Kagawa prefecture.</title>
        <authorList>
            <person name="Tabuchi M."/>
            <person name="Saito M."/>
            <person name="Fujiwara S."/>
            <person name="Sasa N."/>
            <person name="Akimitsu K."/>
            <person name="Gomi K."/>
            <person name="Konishi-Sugita S."/>
            <person name="Hamano K."/>
            <person name="Kataoka I."/>
        </authorList>
    </citation>
    <scope>NUCLEOTIDE SEQUENCE [LARGE SCALE GENOMIC DNA]</scope>
    <source>
        <strain evidence="1 2">MAFF212206</strain>
    </source>
</reference>
<organism evidence="1 2">
    <name type="scientific">Pseudomonas syringae pv. actinidiae</name>
    <dbReference type="NCBI Taxonomy" id="103796"/>
    <lineage>
        <taxon>Bacteria</taxon>
        <taxon>Pseudomonadati</taxon>
        <taxon>Pseudomonadota</taxon>
        <taxon>Gammaproteobacteria</taxon>
        <taxon>Pseudomonadales</taxon>
        <taxon>Pseudomonadaceae</taxon>
        <taxon>Pseudomonas</taxon>
        <taxon>Pseudomonas syringae</taxon>
    </lineage>
</organism>
<dbReference type="AlphaFoldDB" id="A0A2V0QFM6"/>
<proteinExistence type="predicted"/>
<evidence type="ECO:0000313" key="1">
    <source>
        <dbReference type="EMBL" id="GBH11714.1"/>
    </source>
</evidence>
<dbReference type="Proteomes" id="UP000247480">
    <property type="component" value="Unassembled WGS sequence"/>
</dbReference>
<dbReference type="RefSeq" id="WP_248445763.1">
    <property type="nucleotide sequence ID" value="NZ_AP019411.1"/>
</dbReference>
<keyword evidence="1" id="KW-0489">Methyltransferase</keyword>
<sequence>MSVPILDKAKVLKWYHGTKDCLPALFALELERDIYDNELYLTDDYISKWDLPEDEELFAVTERCLIMQLFVSGHLSLDERSAAGHNWGLKLLGWYELLSDSDKKNIPVFGNKISVRGLADYEPQFSKLSKLVDYPGVKTALEIINFGHERLGLFSDEYLPVRDRRSESAVEVQDEDERASDEFLRLRDSRVVTPAGFEISAEAKPFLCVMHLFAYTSSFNAGKGTWKMARQSYSFFVRFLLDNGFKGVEPLFVLIGPYALIRFRAWLEELVTVEEISPLYCTVSKINAL</sequence>